<evidence type="ECO:0000256" key="3">
    <source>
        <dbReference type="SAM" id="MobiDB-lite"/>
    </source>
</evidence>
<proteinExistence type="inferred from homology"/>
<dbReference type="Pfam" id="PF17489">
    <property type="entry name" value="Tnp_22_trimer"/>
    <property type="match status" value="1"/>
</dbReference>
<feature type="coiled-coil region" evidence="2">
    <location>
        <begin position="70"/>
        <end position="135"/>
    </location>
</feature>
<evidence type="ECO:0000259" key="4">
    <source>
        <dbReference type="Pfam" id="PF02994"/>
    </source>
</evidence>
<dbReference type="Proteomes" id="UP000008225">
    <property type="component" value="Chromosome 1"/>
</dbReference>
<feature type="domain" description="L1 transposable element RRM" evidence="4">
    <location>
        <begin position="158"/>
        <end position="255"/>
    </location>
</feature>
<evidence type="ECO:0000313" key="7">
    <source>
        <dbReference type="Ensembl" id="ENSCJAP00000091354.1"/>
    </source>
</evidence>
<evidence type="ECO:0008006" key="9">
    <source>
        <dbReference type="Google" id="ProtNLM"/>
    </source>
</evidence>
<organism evidence="7 8">
    <name type="scientific">Callithrix jacchus</name>
    <name type="common">White-tufted-ear marmoset</name>
    <name type="synonym">Simia Jacchus</name>
    <dbReference type="NCBI Taxonomy" id="9483"/>
    <lineage>
        <taxon>Eukaryota</taxon>
        <taxon>Metazoa</taxon>
        <taxon>Chordata</taxon>
        <taxon>Craniata</taxon>
        <taxon>Vertebrata</taxon>
        <taxon>Euteleostomi</taxon>
        <taxon>Mammalia</taxon>
        <taxon>Eutheria</taxon>
        <taxon>Euarchontoglires</taxon>
        <taxon>Primates</taxon>
        <taxon>Haplorrhini</taxon>
        <taxon>Platyrrhini</taxon>
        <taxon>Cebidae</taxon>
        <taxon>Callitrichinae</taxon>
        <taxon>Callithrix</taxon>
        <taxon>Callithrix</taxon>
    </lineage>
</organism>
<reference evidence="7 8" key="1">
    <citation type="submission" date="2009-03" db="EMBL/GenBank/DDBJ databases">
        <authorList>
            <person name="Warren W."/>
            <person name="Ye L."/>
            <person name="Minx P."/>
            <person name="Worley K."/>
            <person name="Gibbs R."/>
            <person name="Wilson R.K."/>
        </authorList>
    </citation>
    <scope>NUCLEOTIDE SEQUENCE [LARGE SCALE GENOMIC DNA]</scope>
</reference>
<evidence type="ECO:0000256" key="1">
    <source>
        <dbReference type="ARBA" id="ARBA00061640"/>
    </source>
</evidence>
<dbReference type="InterPro" id="IPR035300">
    <property type="entry name" value="L1_dsRBD"/>
</dbReference>
<dbReference type="FunFam" id="3.30.250.20:FF:000005">
    <property type="entry name" value="LINE-1 retrotransposable element ORF1 protein"/>
    <property type="match status" value="1"/>
</dbReference>
<evidence type="ECO:0000259" key="5">
    <source>
        <dbReference type="Pfam" id="PF17489"/>
    </source>
</evidence>
<dbReference type="Gene3D" id="3.30.250.20">
    <property type="entry name" value="L1 transposable element, C-terminal domain"/>
    <property type="match status" value="1"/>
</dbReference>
<feature type="region of interest" description="Disordered" evidence="3">
    <location>
        <begin position="1"/>
        <end position="39"/>
    </location>
</feature>
<reference evidence="7" key="2">
    <citation type="submission" date="2025-08" db="UniProtKB">
        <authorList>
            <consortium name="Ensembl"/>
        </authorList>
    </citation>
    <scope>IDENTIFICATION</scope>
</reference>
<dbReference type="FunFam" id="3.30.70.1820:FF:000002">
    <property type="entry name" value="LINE-1 retrotransposable element ORF1 protein"/>
    <property type="match status" value="1"/>
</dbReference>
<sequence length="354" mass="41774">MMGRNQHKKAENTQNQNASPSKEDHSSSSTREQDLMENERIPLTDSGFRRWIIRNFCELKEHVVAQCKETKNFEKRFDEILLRIDNLQRNISELMELKNTIRELREVCTGLNTRIVQAEEKISEVKVQLNEIKQGKIREKRIKRNEQCLQEMWDYVKRPNLRLIGIPECDRENESKLENILQDIIQENFPKLAKQDNIQPQVIQRTPQRYSSRRATPRHIIIRFTRVETKEKILRAAREKGQVTHKGKPIRLTADLSAETLQARREWGPIFNILKEQNLQPRILYPAKLSFTTEGKIKTFMNKQVLRDFITTRPALHELLKEALHIETTSISLSKNIPKSKEHQHKEEFISMNG</sequence>
<dbReference type="Pfam" id="PF02994">
    <property type="entry name" value="Transposase_22"/>
    <property type="match status" value="1"/>
</dbReference>
<evidence type="ECO:0000259" key="6">
    <source>
        <dbReference type="Pfam" id="PF17490"/>
    </source>
</evidence>
<feature type="domain" description="L1 transposable element dsRBD-like" evidence="6">
    <location>
        <begin position="258"/>
        <end position="322"/>
    </location>
</feature>
<dbReference type="InterPro" id="IPR043636">
    <property type="entry name" value="L1_RRM_dom"/>
</dbReference>
<evidence type="ECO:0000256" key="2">
    <source>
        <dbReference type="SAM" id="Coils"/>
    </source>
</evidence>
<dbReference type="Gene3D" id="3.30.70.1820">
    <property type="entry name" value="L1 transposable element, RRM domain"/>
    <property type="match status" value="1"/>
</dbReference>
<accession>A0A8I3XBF5</accession>
<keyword evidence="2" id="KW-0175">Coiled coil</keyword>
<feature type="domain" description="L1 transposable element trimerization" evidence="5">
    <location>
        <begin position="116"/>
        <end position="155"/>
    </location>
</feature>
<dbReference type="Ensembl" id="ENSCJAT00000130439.1">
    <property type="protein sequence ID" value="ENSCJAP00000091354.1"/>
    <property type="gene ID" value="ENSCJAG00000083745.1"/>
</dbReference>
<name>A0A8I3XBF5_CALJA</name>
<comment type="similarity">
    <text evidence="1">Belongs to the transposase 22 family.</text>
</comment>
<dbReference type="InterPro" id="IPR004244">
    <property type="entry name" value="Transposase_22"/>
</dbReference>
<evidence type="ECO:0000313" key="8">
    <source>
        <dbReference type="Proteomes" id="UP000008225"/>
    </source>
</evidence>
<dbReference type="InterPro" id="IPR035301">
    <property type="entry name" value="L1_trimer"/>
</dbReference>
<keyword evidence="8" id="KW-1185">Reference proteome</keyword>
<dbReference type="PANTHER" id="PTHR11505">
    <property type="entry name" value="L1 TRANSPOSABLE ELEMENT-RELATED"/>
    <property type="match status" value="1"/>
</dbReference>
<dbReference type="Pfam" id="PF17490">
    <property type="entry name" value="Tnp_22_dsRBD"/>
    <property type="match status" value="1"/>
</dbReference>
<reference evidence="7" key="3">
    <citation type="submission" date="2025-09" db="UniProtKB">
        <authorList>
            <consortium name="Ensembl"/>
        </authorList>
    </citation>
    <scope>IDENTIFICATION</scope>
</reference>
<dbReference type="AlphaFoldDB" id="A0A8I3XBF5"/>
<feature type="compositionally biased region" description="Basic and acidic residues" evidence="3">
    <location>
        <begin position="21"/>
        <end position="39"/>
    </location>
</feature>
<dbReference type="InterPro" id="IPR042566">
    <property type="entry name" value="L1_C"/>
</dbReference>
<protein>
    <recommendedName>
        <fullName evidence="9">L1 transposable element RRM domain-containing protein</fullName>
    </recommendedName>
</protein>
<dbReference type="Gene3D" id="1.20.5.390">
    <property type="entry name" value="L1 transposable element, trimerization domain"/>
    <property type="match status" value="1"/>
</dbReference>
<dbReference type="GeneTree" id="ENSGT01150000286955"/>